<gene>
    <name evidence="4" type="ORF">GSPATT00025651001</name>
</gene>
<dbReference type="Gene3D" id="1.10.238.10">
    <property type="entry name" value="EF-hand"/>
    <property type="match status" value="1"/>
</dbReference>
<feature type="region of interest" description="Disordered" evidence="2">
    <location>
        <begin position="230"/>
        <end position="265"/>
    </location>
</feature>
<dbReference type="AlphaFoldDB" id="A0EC97"/>
<dbReference type="Proteomes" id="UP000000600">
    <property type="component" value="Unassembled WGS sequence"/>
</dbReference>
<feature type="compositionally biased region" description="Polar residues" evidence="2">
    <location>
        <begin position="238"/>
        <end position="253"/>
    </location>
</feature>
<dbReference type="OrthoDB" id="296996at2759"/>
<dbReference type="InterPro" id="IPR018247">
    <property type="entry name" value="EF_Hand_1_Ca_BS"/>
</dbReference>
<dbReference type="OMA" id="VRDKYIL"/>
<protein>
    <recommendedName>
        <fullName evidence="3">EF-hand domain-containing protein</fullName>
    </recommendedName>
</protein>
<dbReference type="SUPFAM" id="SSF47473">
    <property type="entry name" value="EF-hand"/>
    <property type="match status" value="1"/>
</dbReference>
<dbReference type="InParanoid" id="A0EC97"/>
<dbReference type="InterPro" id="IPR011992">
    <property type="entry name" value="EF-hand-dom_pair"/>
</dbReference>
<name>A0EC97_PARTE</name>
<feature type="domain" description="EF-hand" evidence="3">
    <location>
        <begin position="74"/>
        <end position="109"/>
    </location>
</feature>
<dbReference type="GO" id="GO:0005509">
    <property type="term" value="F:calcium ion binding"/>
    <property type="evidence" value="ECO:0007669"/>
    <property type="project" value="InterPro"/>
</dbReference>
<feature type="domain" description="EF-hand" evidence="3">
    <location>
        <begin position="38"/>
        <end position="73"/>
    </location>
</feature>
<dbReference type="HOGENOM" id="CLU_864531_0_0_1"/>
<evidence type="ECO:0000256" key="1">
    <source>
        <dbReference type="ARBA" id="ARBA00022837"/>
    </source>
</evidence>
<keyword evidence="1" id="KW-0106">Calcium</keyword>
<dbReference type="CDD" id="cd00051">
    <property type="entry name" value="EFh"/>
    <property type="match status" value="1"/>
</dbReference>
<keyword evidence="5" id="KW-1185">Reference proteome</keyword>
<evidence type="ECO:0000313" key="5">
    <source>
        <dbReference type="Proteomes" id="UP000000600"/>
    </source>
</evidence>
<proteinExistence type="predicted"/>
<dbReference type="Pfam" id="PF13499">
    <property type="entry name" value="EF-hand_7"/>
    <property type="match status" value="1"/>
</dbReference>
<dbReference type="SMART" id="SM00054">
    <property type="entry name" value="EFh"/>
    <property type="match status" value="2"/>
</dbReference>
<accession>A0EC97</accession>
<dbReference type="PROSITE" id="PS00018">
    <property type="entry name" value="EF_HAND_1"/>
    <property type="match status" value="2"/>
</dbReference>
<dbReference type="RefSeq" id="XP_001460311.1">
    <property type="nucleotide sequence ID" value="XM_001460274.1"/>
</dbReference>
<evidence type="ECO:0000256" key="2">
    <source>
        <dbReference type="SAM" id="MobiDB-lite"/>
    </source>
</evidence>
<organism evidence="4 5">
    <name type="scientific">Paramecium tetraurelia</name>
    <dbReference type="NCBI Taxonomy" id="5888"/>
    <lineage>
        <taxon>Eukaryota</taxon>
        <taxon>Sar</taxon>
        <taxon>Alveolata</taxon>
        <taxon>Ciliophora</taxon>
        <taxon>Intramacronucleata</taxon>
        <taxon>Oligohymenophorea</taxon>
        <taxon>Peniculida</taxon>
        <taxon>Parameciidae</taxon>
        <taxon>Paramecium</taxon>
    </lineage>
</organism>
<dbReference type="KEGG" id="ptm:GSPATT00025651001"/>
<dbReference type="PROSITE" id="PS50222">
    <property type="entry name" value="EF_HAND_2"/>
    <property type="match status" value="2"/>
</dbReference>
<dbReference type="EMBL" id="CT868670">
    <property type="protein sequence ID" value="CAK92914.1"/>
    <property type="molecule type" value="Genomic_DNA"/>
</dbReference>
<sequence length="391" mass="47059">MDKNVSTKLKNFETVNWLKNRFKNQVRDKYILNDKELKEQIMMKAVFKSIDRDKSKFLDRQELYDMFKRYGINITKTKLKEFFKRIDQDEDDKLNWTDFKQALQNQEALQMFAELMRKIKESTERKGKNDQLNFIPLSFPNMIQYMNYCVLREELIQKINSSQLNTQQKVKQCKNLLSLEDICYNKVVELKDDEDNEIEEADFIKSAKKSSDYQQIAILKRLQEKEQIEQRQSRIRKLSTSQYYKSEQDQTNRSMRRKSKQLSTDKNQYAQPEFKLFDQLVSDNQNELPPIHTENQQRIHIPMLMSERIYESDNPYKYNHKVKKYKNDSSSTEIPKGQHFTTQHLIVFQLYLQIQQNLRTPMKLSLRMNQHSPKRIRIISQTELSRLANKG</sequence>
<dbReference type="GeneID" id="5046096"/>
<reference evidence="4 5" key="1">
    <citation type="journal article" date="2006" name="Nature">
        <title>Global trends of whole-genome duplications revealed by the ciliate Paramecium tetraurelia.</title>
        <authorList>
            <consortium name="Genoscope"/>
            <person name="Aury J.-M."/>
            <person name="Jaillon O."/>
            <person name="Duret L."/>
            <person name="Noel B."/>
            <person name="Jubin C."/>
            <person name="Porcel B.M."/>
            <person name="Segurens B."/>
            <person name="Daubin V."/>
            <person name="Anthouard V."/>
            <person name="Aiach N."/>
            <person name="Arnaiz O."/>
            <person name="Billaut A."/>
            <person name="Beisson J."/>
            <person name="Blanc I."/>
            <person name="Bouhouche K."/>
            <person name="Camara F."/>
            <person name="Duharcourt S."/>
            <person name="Guigo R."/>
            <person name="Gogendeau D."/>
            <person name="Katinka M."/>
            <person name="Keller A.-M."/>
            <person name="Kissmehl R."/>
            <person name="Klotz C."/>
            <person name="Koll F."/>
            <person name="Le Moue A."/>
            <person name="Lepere C."/>
            <person name="Malinsky S."/>
            <person name="Nowacki M."/>
            <person name="Nowak J.K."/>
            <person name="Plattner H."/>
            <person name="Poulain J."/>
            <person name="Ruiz F."/>
            <person name="Serrano V."/>
            <person name="Zagulski M."/>
            <person name="Dessen P."/>
            <person name="Betermier M."/>
            <person name="Weissenbach J."/>
            <person name="Scarpelli C."/>
            <person name="Schachter V."/>
            <person name="Sperling L."/>
            <person name="Meyer E."/>
            <person name="Cohen J."/>
            <person name="Wincker P."/>
        </authorList>
    </citation>
    <scope>NUCLEOTIDE SEQUENCE [LARGE SCALE GENOMIC DNA]</scope>
    <source>
        <strain evidence="4 5">Stock d4-2</strain>
    </source>
</reference>
<evidence type="ECO:0000313" key="4">
    <source>
        <dbReference type="EMBL" id="CAK92914.1"/>
    </source>
</evidence>
<evidence type="ECO:0000259" key="3">
    <source>
        <dbReference type="PROSITE" id="PS50222"/>
    </source>
</evidence>
<dbReference type="InterPro" id="IPR002048">
    <property type="entry name" value="EF_hand_dom"/>
</dbReference>